<reference evidence="2" key="3">
    <citation type="submission" date="2010-09" db="EMBL/GenBank/DDBJ databases">
        <title>Annotation of Gaeumannomyces graminis var. tritici R3-111a-1.</title>
        <authorList>
            <consortium name="The Broad Institute Genome Sequencing Platform"/>
            <person name="Ma L.-J."/>
            <person name="Dead R."/>
            <person name="Young S.K."/>
            <person name="Zeng Q."/>
            <person name="Gargeya S."/>
            <person name="Fitzgerald M."/>
            <person name="Haas B."/>
            <person name="Abouelleil A."/>
            <person name="Alvarado L."/>
            <person name="Arachchi H.M."/>
            <person name="Berlin A."/>
            <person name="Brown A."/>
            <person name="Chapman S.B."/>
            <person name="Chen Z."/>
            <person name="Dunbar C."/>
            <person name="Freedman E."/>
            <person name="Gearin G."/>
            <person name="Gellesch M."/>
            <person name="Goldberg J."/>
            <person name="Griggs A."/>
            <person name="Gujja S."/>
            <person name="Heiman D."/>
            <person name="Howarth C."/>
            <person name="Larson L."/>
            <person name="Lui A."/>
            <person name="MacDonald P.J.P."/>
            <person name="Mehta T."/>
            <person name="Montmayeur A."/>
            <person name="Murphy C."/>
            <person name="Neiman D."/>
            <person name="Pearson M."/>
            <person name="Priest M."/>
            <person name="Roberts A."/>
            <person name="Saif S."/>
            <person name="Shea T."/>
            <person name="Shenoy N."/>
            <person name="Sisk P."/>
            <person name="Stolte C."/>
            <person name="Sykes S."/>
            <person name="Yandava C."/>
            <person name="Wortman J."/>
            <person name="Nusbaum C."/>
            <person name="Birren B."/>
        </authorList>
    </citation>
    <scope>NUCLEOTIDE SEQUENCE</scope>
    <source>
        <strain evidence="2">R3-111a-1</strain>
    </source>
</reference>
<sequence length="251" mass="27737">MHATVAADDSNKSLTMHFADSPNHRSTTASMGLAMAPHRQAPGQFKEEPNDSPARPGCPGLKKHVVDNEPLGLQRRRGWETPLAPLSSPPPTTALPAAAIRRSFVVKPLILLSPYAASVSRSRIHIAQRPLSYDNKPTMPIWGLKRHLLAWTWWLWQFSHTVWKGLPSPSQLSKATLASKEAHAKPSGRWYSTAIQMDWPQVSLVLMGGEERGQREGTAPPTPPPASTEQMTSLRCEIALYRAVPLISRWA</sequence>
<accession>J3PDA7</accession>
<reference evidence="2" key="2">
    <citation type="submission" date="2010-07" db="EMBL/GenBank/DDBJ databases">
        <authorList>
            <consortium name="The Broad Institute Genome Sequencing Platform"/>
            <consortium name="Broad Institute Genome Sequencing Center for Infectious Disease"/>
            <person name="Ma L.-J."/>
            <person name="Dead R."/>
            <person name="Young S."/>
            <person name="Zeng Q."/>
            <person name="Koehrsen M."/>
            <person name="Alvarado L."/>
            <person name="Berlin A."/>
            <person name="Chapman S.B."/>
            <person name="Chen Z."/>
            <person name="Freedman E."/>
            <person name="Gellesch M."/>
            <person name="Goldberg J."/>
            <person name="Griggs A."/>
            <person name="Gujja S."/>
            <person name="Heilman E.R."/>
            <person name="Heiman D."/>
            <person name="Hepburn T."/>
            <person name="Howarth C."/>
            <person name="Jen D."/>
            <person name="Larson L."/>
            <person name="Mehta T."/>
            <person name="Neiman D."/>
            <person name="Pearson M."/>
            <person name="Roberts A."/>
            <person name="Saif S."/>
            <person name="Shea T."/>
            <person name="Shenoy N."/>
            <person name="Sisk P."/>
            <person name="Stolte C."/>
            <person name="Sykes S."/>
            <person name="Walk T."/>
            <person name="White J."/>
            <person name="Yandava C."/>
            <person name="Haas B."/>
            <person name="Nusbaum C."/>
            <person name="Birren B."/>
        </authorList>
    </citation>
    <scope>NUCLEOTIDE SEQUENCE</scope>
    <source>
        <strain evidence="2">R3-111a-1</strain>
    </source>
</reference>
<proteinExistence type="predicted"/>
<gene>
    <name evidence="3" type="primary">20351933</name>
    <name evidence="2" type="ORF">GGTG_11475</name>
</gene>
<name>J3PDA7_GAET3</name>
<evidence type="ECO:0000256" key="1">
    <source>
        <dbReference type="SAM" id="MobiDB-lite"/>
    </source>
</evidence>
<reference evidence="3" key="4">
    <citation type="journal article" date="2015" name="G3 (Bethesda)">
        <title>Genome sequences of three phytopathogenic species of the Magnaporthaceae family of fungi.</title>
        <authorList>
            <person name="Okagaki L.H."/>
            <person name="Nunes C.C."/>
            <person name="Sailsbery J."/>
            <person name="Clay B."/>
            <person name="Brown D."/>
            <person name="John T."/>
            <person name="Oh Y."/>
            <person name="Young N."/>
            <person name="Fitzgerald M."/>
            <person name="Haas B.J."/>
            <person name="Zeng Q."/>
            <person name="Young S."/>
            <person name="Adiconis X."/>
            <person name="Fan L."/>
            <person name="Levin J.Z."/>
            <person name="Mitchell T.K."/>
            <person name="Okubara P.A."/>
            <person name="Farman M.L."/>
            <person name="Kohn L.M."/>
            <person name="Birren B."/>
            <person name="Ma L.-J."/>
            <person name="Dean R.A."/>
        </authorList>
    </citation>
    <scope>NUCLEOTIDE SEQUENCE</scope>
    <source>
        <strain evidence="3">R3-111a-1</strain>
    </source>
</reference>
<dbReference type="eggNOG" id="ENOG502R2II">
    <property type="taxonomic scope" value="Eukaryota"/>
</dbReference>
<reference evidence="3" key="5">
    <citation type="submission" date="2018-04" db="UniProtKB">
        <authorList>
            <consortium name="EnsemblFungi"/>
        </authorList>
    </citation>
    <scope>IDENTIFICATION</scope>
    <source>
        <strain evidence="3">R3-111a-1</strain>
    </source>
</reference>
<dbReference type="HOGENOM" id="CLU_1107209_0_0_1"/>
<reference evidence="4" key="1">
    <citation type="submission" date="2010-07" db="EMBL/GenBank/DDBJ databases">
        <title>The genome sequence of Gaeumannomyces graminis var. tritici strain R3-111a-1.</title>
        <authorList>
            <consortium name="The Broad Institute Genome Sequencing Platform"/>
            <person name="Ma L.-J."/>
            <person name="Dead R."/>
            <person name="Young S."/>
            <person name="Zeng Q."/>
            <person name="Koehrsen M."/>
            <person name="Alvarado L."/>
            <person name="Berlin A."/>
            <person name="Chapman S.B."/>
            <person name="Chen Z."/>
            <person name="Freedman E."/>
            <person name="Gellesch M."/>
            <person name="Goldberg J."/>
            <person name="Griggs A."/>
            <person name="Gujja S."/>
            <person name="Heilman E.R."/>
            <person name="Heiman D."/>
            <person name="Hepburn T."/>
            <person name="Howarth C."/>
            <person name="Jen D."/>
            <person name="Larson L."/>
            <person name="Mehta T."/>
            <person name="Neiman D."/>
            <person name="Pearson M."/>
            <person name="Roberts A."/>
            <person name="Saif S."/>
            <person name="Shea T."/>
            <person name="Shenoy N."/>
            <person name="Sisk P."/>
            <person name="Stolte C."/>
            <person name="Sykes S."/>
            <person name="Walk T."/>
            <person name="White J."/>
            <person name="Yandava C."/>
            <person name="Haas B."/>
            <person name="Nusbaum C."/>
            <person name="Birren B."/>
        </authorList>
    </citation>
    <scope>NUCLEOTIDE SEQUENCE [LARGE SCALE GENOMIC DNA]</scope>
    <source>
        <strain evidence="4">R3-111a-1</strain>
    </source>
</reference>
<protein>
    <submittedName>
        <fullName evidence="2 3">Uncharacterized protein</fullName>
    </submittedName>
</protein>
<evidence type="ECO:0000313" key="3">
    <source>
        <dbReference type="EnsemblFungi" id="EJT70452"/>
    </source>
</evidence>
<organism evidence="2">
    <name type="scientific">Gaeumannomyces tritici (strain R3-111a-1)</name>
    <name type="common">Wheat and barley take-all root rot fungus</name>
    <name type="synonym">Gaeumannomyces graminis var. tritici</name>
    <dbReference type="NCBI Taxonomy" id="644352"/>
    <lineage>
        <taxon>Eukaryota</taxon>
        <taxon>Fungi</taxon>
        <taxon>Dikarya</taxon>
        <taxon>Ascomycota</taxon>
        <taxon>Pezizomycotina</taxon>
        <taxon>Sordariomycetes</taxon>
        <taxon>Sordariomycetidae</taxon>
        <taxon>Magnaporthales</taxon>
        <taxon>Magnaporthaceae</taxon>
        <taxon>Gaeumannomyces</taxon>
    </lineage>
</organism>
<evidence type="ECO:0000313" key="2">
    <source>
        <dbReference type="EMBL" id="EJT70452.1"/>
    </source>
</evidence>
<dbReference type="EMBL" id="GL385401">
    <property type="protein sequence ID" value="EJT70452.1"/>
    <property type="molecule type" value="Genomic_DNA"/>
</dbReference>
<dbReference type="EnsemblFungi" id="EJT70452">
    <property type="protein sequence ID" value="EJT70452"/>
    <property type="gene ID" value="GGTG_11475"/>
</dbReference>
<dbReference type="AlphaFoldDB" id="J3PDA7"/>
<evidence type="ECO:0000313" key="4">
    <source>
        <dbReference type="Proteomes" id="UP000006039"/>
    </source>
</evidence>
<dbReference type="OrthoDB" id="10566475at2759"/>
<keyword evidence="4" id="KW-1185">Reference proteome</keyword>
<dbReference type="Proteomes" id="UP000006039">
    <property type="component" value="Unassembled WGS sequence"/>
</dbReference>
<dbReference type="GeneID" id="20351933"/>
<dbReference type="VEuPathDB" id="FungiDB:GGTG_11475"/>
<dbReference type="RefSeq" id="XP_009227630.1">
    <property type="nucleotide sequence ID" value="XM_009229366.1"/>
</dbReference>
<feature type="region of interest" description="Disordered" evidence="1">
    <location>
        <begin position="1"/>
        <end position="65"/>
    </location>
</feature>